<gene>
    <name evidence="2" type="ORF">AA23TX_06672</name>
</gene>
<sequence>MDFIAQAFSTGAPAGADVAEHIGRLFTSHDDLDAALVGAEDTLATLADRFDLADDTTGELKQLLVEYATHVAAELETGSARAHRALVSLQPRFESLEETAVTESEAQTLIERGALTASRGGRRGDWDGLLVWCDPDTGRAVRFALRLVRALPGMHANLRRLHASSSTATGRARALVLARACLDPRLGPAVFSAAVGDHSWRKLYDEADDDDLPRVPAWRDGPTVVVPDLLRATGRAGGRGRPPAARDDTAAREEISRQRRERTLEHDEALREAFSTGRERRGHRACGFATRRRLIGAGGVTVTRS</sequence>
<dbReference type="InterPro" id="IPR013493">
    <property type="entry name" value="CHP02677"/>
</dbReference>
<feature type="region of interest" description="Disordered" evidence="1">
    <location>
        <begin position="233"/>
        <end position="263"/>
    </location>
</feature>
<keyword evidence="3" id="KW-1185">Reference proteome</keyword>
<evidence type="ECO:0000313" key="2">
    <source>
        <dbReference type="EMBL" id="VVJ21651.1"/>
    </source>
</evidence>
<dbReference type="Proteomes" id="UP000399805">
    <property type="component" value="Unassembled WGS sequence"/>
</dbReference>
<evidence type="ECO:0000313" key="3">
    <source>
        <dbReference type="Proteomes" id="UP000399805"/>
    </source>
</evidence>
<proteinExistence type="predicted"/>
<name>A0A6I8LX09_9PSEU</name>
<feature type="compositionally biased region" description="Basic and acidic residues" evidence="1">
    <location>
        <begin position="244"/>
        <end position="263"/>
    </location>
</feature>
<evidence type="ECO:0000256" key="1">
    <source>
        <dbReference type="SAM" id="MobiDB-lite"/>
    </source>
</evidence>
<organism evidence="2 3">
    <name type="scientific">Amycolatopsis camponoti</name>
    <dbReference type="NCBI Taxonomy" id="2606593"/>
    <lineage>
        <taxon>Bacteria</taxon>
        <taxon>Bacillati</taxon>
        <taxon>Actinomycetota</taxon>
        <taxon>Actinomycetes</taxon>
        <taxon>Pseudonocardiales</taxon>
        <taxon>Pseudonocardiaceae</taxon>
        <taxon>Amycolatopsis</taxon>
    </lineage>
</organism>
<dbReference type="Pfam" id="PF09660">
    <property type="entry name" value="DUF2397"/>
    <property type="match status" value="1"/>
</dbReference>
<dbReference type="EMBL" id="CABVGP010000002">
    <property type="protein sequence ID" value="VVJ21651.1"/>
    <property type="molecule type" value="Genomic_DNA"/>
</dbReference>
<protein>
    <submittedName>
        <fullName evidence="2">Uncharacterized protein</fullName>
    </submittedName>
</protein>
<reference evidence="2 3" key="1">
    <citation type="submission" date="2019-09" db="EMBL/GenBank/DDBJ databases">
        <authorList>
            <person name="Leyn A S."/>
        </authorList>
    </citation>
    <scope>NUCLEOTIDE SEQUENCE [LARGE SCALE GENOMIC DNA]</scope>
    <source>
        <strain evidence="2">AA231_1</strain>
    </source>
</reference>
<dbReference type="AlphaFoldDB" id="A0A6I8LX09"/>
<accession>A0A6I8LX09</accession>